<comment type="caution">
    <text evidence="1">The sequence shown here is derived from an EMBL/GenBank/DDBJ whole genome shotgun (WGS) entry which is preliminary data.</text>
</comment>
<reference evidence="1" key="1">
    <citation type="submission" date="2016-10" db="EMBL/GenBank/DDBJ databases">
        <title>Sequence of Gallionella enrichment culture.</title>
        <authorList>
            <person name="Poehlein A."/>
            <person name="Muehling M."/>
            <person name="Daniel R."/>
        </authorList>
    </citation>
    <scope>NUCLEOTIDE SEQUENCE</scope>
</reference>
<organism evidence="1">
    <name type="scientific">mine drainage metagenome</name>
    <dbReference type="NCBI Taxonomy" id="410659"/>
    <lineage>
        <taxon>unclassified sequences</taxon>
        <taxon>metagenomes</taxon>
        <taxon>ecological metagenomes</taxon>
    </lineage>
</organism>
<evidence type="ECO:0000313" key="1">
    <source>
        <dbReference type="EMBL" id="OIR19717.1"/>
    </source>
</evidence>
<sequence>MSVILFIGKSRGNFSVFFQILKEAGKSMPAATAAVATTAHGKIAAADICRDNARMGIPSQHKLQTSPPIIPVILKEQIHNDRTIAHRQER</sequence>
<dbReference type="AlphaFoldDB" id="A0A1J5TTH0"/>
<protein>
    <submittedName>
        <fullName evidence="1">Uncharacterized protein</fullName>
    </submittedName>
</protein>
<accession>A0A1J5TTH0</accession>
<gene>
    <name evidence="1" type="ORF">GALL_06000</name>
</gene>
<proteinExistence type="predicted"/>
<name>A0A1J5TTH0_9ZZZZ</name>
<dbReference type="EMBL" id="MLJW01000001">
    <property type="protein sequence ID" value="OIR19717.1"/>
    <property type="molecule type" value="Genomic_DNA"/>
</dbReference>